<organism evidence="11 12">
    <name type="scientific">Latimeria chalumnae</name>
    <name type="common">Coelacanth</name>
    <dbReference type="NCBI Taxonomy" id="7897"/>
    <lineage>
        <taxon>Eukaryota</taxon>
        <taxon>Metazoa</taxon>
        <taxon>Chordata</taxon>
        <taxon>Craniata</taxon>
        <taxon>Vertebrata</taxon>
        <taxon>Euteleostomi</taxon>
        <taxon>Coelacanthiformes</taxon>
        <taxon>Coelacanthidae</taxon>
        <taxon>Latimeria</taxon>
    </lineage>
</organism>
<dbReference type="Bgee" id="ENSLACG00000000974">
    <property type="expression patterns" value="Expressed in muscle tissue"/>
</dbReference>
<dbReference type="InterPro" id="IPR017979">
    <property type="entry name" value="GPCR_3_CS"/>
</dbReference>
<keyword evidence="5" id="KW-0297">G-protein coupled receptor</keyword>
<dbReference type="CDD" id="cd15283">
    <property type="entry name" value="7tmC_V2R_pheromone"/>
    <property type="match status" value="1"/>
</dbReference>
<evidence type="ECO:0000256" key="3">
    <source>
        <dbReference type="ARBA" id="ARBA00022692"/>
    </source>
</evidence>
<keyword evidence="12" id="KW-1185">Reference proteome</keyword>
<dbReference type="EMBL" id="AFYH01263859">
    <property type="status" value="NOT_ANNOTATED_CDS"/>
    <property type="molecule type" value="Genomic_DNA"/>
</dbReference>
<dbReference type="AlphaFoldDB" id="H2ZUL8"/>
<reference evidence="12" key="1">
    <citation type="submission" date="2011-08" db="EMBL/GenBank/DDBJ databases">
        <title>The draft genome of Latimeria chalumnae.</title>
        <authorList>
            <person name="Di Palma F."/>
            <person name="Alfoldi J."/>
            <person name="Johnson J."/>
            <person name="Berlin A."/>
            <person name="Gnerre S."/>
            <person name="Jaffe D."/>
            <person name="MacCallum I."/>
            <person name="Young S."/>
            <person name="Walker B.J."/>
            <person name="Lander E."/>
            <person name="Lindblad-Toh K."/>
        </authorList>
    </citation>
    <scope>NUCLEOTIDE SEQUENCE [LARGE SCALE GENOMIC DNA]</scope>
    <source>
        <strain evidence="12">Wild caught</strain>
    </source>
</reference>
<dbReference type="PRINTS" id="PR00248">
    <property type="entry name" value="GPCRMGR"/>
</dbReference>
<dbReference type="Ensembl" id="ENSLACT00000001099.1">
    <property type="protein sequence ID" value="ENSLACP00000001089.1"/>
    <property type="gene ID" value="ENSLACG00000000974.1"/>
</dbReference>
<protein>
    <recommendedName>
        <fullName evidence="10">G-protein coupled receptors family 3 profile domain-containing protein</fullName>
    </recommendedName>
</protein>
<keyword evidence="2" id="KW-1003">Cell membrane</keyword>
<evidence type="ECO:0000256" key="4">
    <source>
        <dbReference type="ARBA" id="ARBA00022989"/>
    </source>
</evidence>
<evidence type="ECO:0000256" key="6">
    <source>
        <dbReference type="ARBA" id="ARBA00023136"/>
    </source>
</evidence>
<keyword evidence="8" id="KW-0807">Transducer</keyword>
<keyword evidence="5" id="KW-0675">Receptor</keyword>
<dbReference type="eggNOG" id="KOG1056">
    <property type="taxonomic scope" value="Eukaryota"/>
</dbReference>
<keyword evidence="6 9" id="KW-0472">Membrane</keyword>
<reference evidence="11" key="2">
    <citation type="submission" date="2025-08" db="UniProtKB">
        <authorList>
            <consortium name="Ensembl"/>
        </authorList>
    </citation>
    <scope>IDENTIFICATION</scope>
</reference>
<evidence type="ECO:0000256" key="1">
    <source>
        <dbReference type="ARBA" id="ARBA00004651"/>
    </source>
</evidence>
<feature type="transmembrane region" description="Helical" evidence="9">
    <location>
        <begin position="48"/>
        <end position="71"/>
    </location>
</feature>
<dbReference type="OMA" id="MADCIKC"/>
<evidence type="ECO:0000256" key="8">
    <source>
        <dbReference type="ARBA" id="ARBA00023224"/>
    </source>
</evidence>
<feature type="transmembrane region" description="Helical" evidence="9">
    <location>
        <begin position="240"/>
        <end position="260"/>
    </location>
</feature>
<evidence type="ECO:0000256" key="7">
    <source>
        <dbReference type="ARBA" id="ARBA00023180"/>
    </source>
</evidence>
<reference evidence="11" key="3">
    <citation type="submission" date="2025-09" db="UniProtKB">
        <authorList>
            <consortium name="Ensembl"/>
        </authorList>
    </citation>
    <scope>IDENTIFICATION</scope>
</reference>
<dbReference type="GO" id="GO:0005886">
    <property type="term" value="C:plasma membrane"/>
    <property type="evidence" value="ECO:0007669"/>
    <property type="project" value="UniProtKB-SubCell"/>
</dbReference>
<feature type="transmembrane region" description="Helical" evidence="9">
    <location>
        <begin position="116"/>
        <end position="140"/>
    </location>
</feature>
<evidence type="ECO:0000256" key="9">
    <source>
        <dbReference type="SAM" id="Phobius"/>
    </source>
</evidence>
<dbReference type="HOGENOM" id="CLU_005389_4_0_1"/>
<feature type="transmembrane region" description="Helical" evidence="9">
    <location>
        <begin position="161"/>
        <end position="179"/>
    </location>
</feature>
<dbReference type="GeneTree" id="ENSGT00950000182788"/>
<feature type="transmembrane region" description="Helical" evidence="9">
    <location>
        <begin position="205"/>
        <end position="228"/>
    </location>
</feature>
<comment type="subcellular location">
    <subcellularLocation>
        <location evidence="1">Cell membrane</location>
        <topology evidence="1">Multi-pass membrane protein</topology>
    </subcellularLocation>
</comment>
<dbReference type="PROSITE" id="PS50259">
    <property type="entry name" value="G_PROTEIN_RECEP_F3_4"/>
    <property type="match status" value="1"/>
</dbReference>
<dbReference type="Pfam" id="PF00003">
    <property type="entry name" value="7tm_3"/>
    <property type="match status" value="1"/>
</dbReference>
<dbReference type="PANTHER" id="PTHR24061">
    <property type="entry name" value="CALCIUM-SENSING RECEPTOR-RELATED"/>
    <property type="match status" value="1"/>
</dbReference>
<feature type="transmembrane region" description="Helical" evidence="9">
    <location>
        <begin position="272"/>
        <end position="295"/>
    </location>
</feature>
<keyword evidence="3 9" id="KW-0812">Transmembrane</keyword>
<dbReference type="InterPro" id="IPR017978">
    <property type="entry name" value="GPCR_3_C"/>
</dbReference>
<accession>H2ZUL8</accession>
<dbReference type="InterPro" id="IPR038550">
    <property type="entry name" value="GPCR_3_9-Cys_sf"/>
</dbReference>
<keyword evidence="4 9" id="KW-1133">Transmembrane helix</keyword>
<dbReference type="InterPro" id="IPR000337">
    <property type="entry name" value="GPCR_3"/>
</dbReference>
<sequence>IPISNKQYLPVDSSECIKCPEDQWSNERQDACIPKTIEYLSYEDPMGVALAAISIFCALVPAFGLGTFIKFRDTPIVKANNRELSYLLLVALVLCFLCSLIFIGRPRKVTCMLRQVAFGIIFVLCVSCVLAKTIMVVIAFNATKPNSNLRKWVGPKLPNTIVFLCTIIQVVICIAWLTSSPPFPEQNMKSQIGMIIIECNEGSVTAFWCVLGYMGLLAIISFIVAFLARKLPDSFNEAKFISFSMLVFVTVWLSFIPAYVSTRGKYMVAVEIFAILASSAGLLGCIFFPKCYIILLKPHMNTKEYLMGKGTYSNKKNT</sequence>
<dbReference type="PRINTS" id="PR01535">
    <property type="entry name" value="VOMERONASL2R"/>
</dbReference>
<name>H2ZUL8_LATCH</name>
<dbReference type="Gene3D" id="2.10.50.30">
    <property type="entry name" value="GPCR, family 3, nine cysteines domain"/>
    <property type="match status" value="1"/>
</dbReference>
<dbReference type="InterPro" id="IPR004073">
    <property type="entry name" value="GPCR_3_vmron_rcpt_2"/>
</dbReference>
<dbReference type="InterPro" id="IPR000068">
    <property type="entry name" value="GPCR_3_Ca_sens_rcpt-rel"/>
</dbReference>
<keyword evidence="7" id="KW-0325">Glycoprotein</keyword>
<evidence type="ECO:0000256" key="5">
    <source>
        <dbReference type="ARBA" id="ARBA00023040"/>
    </source>
</evidence>
<feature type="transmembrane region" description="Helical" evidence="9">
    <location>
        <begin position="83"/>
        <end position="104"/>
    </location>
</feature>
<dbReference type="GO" id="GO:0004930">
    <property type="term" value="F:G protein-coupled receptor activity"/>
    <property type="evidence" value="ECO:0007669"/>
    <property type="project" value="UniProtKB-KW"/>
</dbReference>
<dbReference type="InParanoid" id="H2ZUL8"/>
<evidence type="ECO:0000256" key="2">
    <source>
        <dbReference type="ARBA" id="ARBA00022475"/>
    </source>
</evidence>
<dbReference type="Proteomes" id="UP000008672">
    <property type="component" value="Unassembled WGS sequence"/>
</dbReference>
<dbReference type="PROSITE" id="PS00981">
    <property type="entry name" value="G_PROTEIN_RECEP_F3_3"/>
    <property type="match status" value="1"/>
</dbReference>
<evidence type="ECO:0000313" key="12">
    <source>
        <dbReference type="Proteomes" id="UP000008672"/>
    </source>
</evidence>
<evidence type="ECO:0000259" key="10">
    <source>
        <dbReference type="PROSITE" id="PS50259"/>
    </source>
</evidence>
<dbReference type="PANTHER" id="PTHR24061:SF599">
    <property type="entry name" value="G-PROTEIN COUPLED RECEPTORS FAMILY 3 PROFILE DOMAIN-CONTAINING PROTEIN"/>
    <property type="match status" value="1"/>
</dbReference>
<proteinExistence type="predicted"/>
<feature type="domain" description="G-protein coupled receptors family 3 profile" evidence="10">
    <location>
        <begin position="46"/>
        <end position="310"/>
    </location>
</feature>
<evidence type="ECO:0000313" key="11">
    <source>
        <dbReference type="Ensembl" id="ENSLACP00000001089.1"/>
    </source>
</evidence>